<dbReference type="Proteomes" id="UP000683386">
    <property type="component" value="Segment"/>
</dbReference>
<keyword evidence="3" id="KW-1185">Reference proteome</keyword>
<accession>A0A8F2E6U0</accession>
<dbReference type="EMBL" id="MW822144">
    <property type="protein sequence ID" value="QWT29893.1"/>
    <property type="molecule type" value="Genomic_DNA"/>
</dbReference>
<sequence length="43" mass="4632">MRARVRGAIVSMGDHDKNDDGDSDGGSGTTNPQDGDHWEDEDD</sequence>
<evidence type="ECO:0000313" key="3">
    <source>
        <dbReference type="Proteomes" id="UP000683386"/>
    </source>
</evidence>
<protein>
    <submittedName>
        <fullName evidence="2">Uncharacterized protein</fullName>
    </submittedName>
</protein>
<feature type="region of interest" description="Disordered" evidence="1">
    <location>
        <begin position="1"/>
        <end position="43"/>
    </location>
</feature>
<proteinExistence type="predicted"/>
<dbReference type="RefSeq" id="YP_010655718.1">
    <property type="nucleotide sequence ID" value="NC_070830.1"/>
</dbReference>
<organism evidence="2 3">
    <name type="scientific">Streptomyces phage KimJongPhill</name>
    <dbReference type="NCBI Taxonomy" id="2848886"/>
    <lineage>
        <taxon>Viruses</taxon>
        <taxon>Duplodnaviria</taxon>
        <taxon>Heunggongvirae</taxon>
        <taxon>Uroviricota</taxon>
        <taxon>Caudoviricetes</taxon>
        <taxon>Zukovirus</taxon>
        <taxon>Zukovirus phill</taxon>
    </lineage>
</organism>
<evidence type="ECO:0000313" key="2">
    <source>
        <dbReference type="EMBL" id="QWT29893.1"/>
    </source>
</evidence>
<gene>
    <name evidence="2" type="primary">113</name>
    <name evidence="2" type="ORF">SEA_KIMJONGPHILL_113</name>
</gene>
<reference evidence="2" key="1">
    <citation type="submission" date="2021-03" db="EMBL/GenBank/DDBJ databases">
        <authorList>
            <person name="Alqahtani R."/>
            <person name="Behailu E."/>
            <person name="Cappabianca D.W."/>
            <person name="Csanadi-Schwartz K.M."/>
            <person name="Dalal A.S."/>
            <person name="Fahim M.S."/>
            <person name="Franklin J.M."/>
            <person name="Gluckman M.H."/>
            <person name="Levine C.J."/>
            <person name="Martin N."/>
            <person name="Milza N."/>
            <person name="Najmabadi R."/>
            <person name="Newman A.M."/>
            <person name="Pajunar M."/>
            <person name="Qalawee I."/>
            <person name="Rizvi A."/>
            <person name="Samuel A."/>
            <person name="Smith A."/>
            <person name="Swann F.E."/>
            <person name="Sweeney P."/>
            <person name="Torres N.R."/>
            <person name="Ventrone L."/>
            <person name="Ventura L."/>
            <person name="Wroe M."/>
            <person name="Acquaye N.A."/>
            <person name="Agnes T.J."/>
            <person name="Ahmed A."/>
            <person name="Ahmed S."/>
            <person name="Amodu B.A."/>
            <person name="Arefeayne N.F."/>
            <person name="Asamoah-Frimpong E.A."/>
            <person name="Attaran A."/>
            <person name="Barragan J.M."/>
            <person name="Baumgarten L.N."/>
            <person name="Berhane B."/>
            <person name="Beyene A."/>
            <person name="Bhattarai B."/>
            <person name="Biondokin D.V."/>
            <person name="Boone B.K."/>
            <person name="Burney S.Z."/>
            <person name="Cayanan J.-R.T."/>
            <person name="Cesta G."/>
            <person name="Chang J."/>
            <person name="Chavez J."/>
            <person name="Chorbajian C."/>
            <person name="Christian S."/>
            <person name="Corns J.R."/>
            <person name="Corns N.R."/>
            <person name="Cowan J.T."/>
            <person name="Coyne C."/>
            <person name="Dadzie B."/>
            <person name="Datu D.-L.V."/>
            <person name="Deng B.C."/>
            <person name="Der L."/>
            <person name="Dickerson K."/>
            <person name="Dozier E."/>
            <person name="Egbunine A.O."/>
            <person name="Farooq M."/>
            <person name="Fonge A.E."/>
            <person name="Ghomsi-Nono M.P."/>
            <person name="Giampietro H."/>
            <person name="Gunnison R.P."/>
            <person name="Han S.H."/>
            <person name="Hennigan A.J."/>
            <person name="Hong A.N."/>
            <person name="Ijomor E.C."/>
            <person name="Jalali A."/>
            <person name="Jamil T.Z."/>
            <person name="Jenkins C.R."/>
            <person name="Joseph M.A."/>
            <person name="Jowanowitch O.J."/>
            <person name="Kang D."/>
            <person name="Khan A."/>
            <person name="Khan Z.K."/>
            <person name="Kiewe T."/>
            <person name="Kjerulf A.B."/>
            <person name="Kolosey V."/>
            <person name="Kurup M."/>
            <person name="Lee V.H."/>
            <person name="Llontop-Maldonado V."/>
            <person name="Long P."/>
            <person name="Lu N."/>
            <person name="Majekodunmi A."/>
            <person name="Malik H.W."/>
            <person name="Marcellino S.C."/>
            <person name="Martinez L.A."/>
            <person name="Meher F.N."/>
            <person name="Michelin M.A."/>
            <person name="Mitchell K.G."/>
            <person name="Mullens W.J."/>
            <person name="Nwakama C."/>
            <person name="Nwosu F.T."/>
            <person name="Oboh E.C."/>
            <person name="Odujinrin O."/>
            <person name="Ogunsan O."/>
            <person name="O'Neill K."/>
            <person name="Oxlaj J.A."/>
            <person name="Patel A.K."/>
            <person name="Patel B.R."/>
            <person name="Pham Q."/>
            <person name="Porter J."/>
            <person name="Portes J."/>
            <person name="Prokopenko A."/>
            <person name="Quraishi M."/>
            <person name="Qureshi M.-A."/>
            <person name="Rivera A."/>
            <person name="Rubalsky V."/>
            <person name="Saikali Y."/>
            <person name="Saqaf K."/>
            <person name="Saroya S.R."/>
            <person name="Seas A."/>
            <person name="Shadrick R.E."/>
            <person name="Sharda N."/>
            <person name="Sigindere M.T."/>
            <person name="Simbi V.G."/>
            <person name="Thuzar C."/>
            <person name="Tran K."/>
            <person name="Tran V.D."/>
            <person name="Trang W."/>
            <person name="Vaishnav N."/>
            <person name="Vuong K."/>
            <person name="Walker C."/>
            <person name="Wallace S.A."/>
            <person name="Warfield J.C."/>
            <person name="Wikina T."/>
            <person name="Wobbeking F.T."/>
            <person name="Worrent L.D."/>
            <person name="Yan T."/>
            <person name="Zehra A."/>
            <person name="Avazpour P."/>
            <person name="Kim F.M."/>
            <person name="Mason K."/>
            <person name="Nguyen D.A."/>
            <person name="Pettit S.M."/>
            <person name="Zhou O.J."/>
            <person name="Brissett D.L."/>
            <person name="Gualtieri C."/>
            <person name="Hufford T.M."/>
            <person name="Ko J.M."/>
            <person name="Novak J.K."/>
            <person name="Smith Z.M."/>
            <person name="Mayer-Bacon C."/>
            <person name="Erill I."/>
            <person name="Caruso S.M."/>
            <person name="Garlena R.A."/>
            <person name="Russell D.A."/>
            <person name="Pope W.H."/>
            <person name="Jacobs-Sera D."/>
            <person name="Hatfull G.F."/>
        </authorList>
    </citation>
    <scope>NUCLEOTIDE SEQUENCE</scope>
</reference>
<name>A0A8F2E6U0_9CAUD</name>
<dbReference type="KEGG" id="vg:77931585"/>
<dbReference type="GeneID" id="77931585"/>
<evidence type="ECO:0000256" key="1">
    <source>
        <dbReference type="SAM" id="MobiDB-lite"/>
    </source>
</evidence>